<proteinExistence type="predicted"/>
<dbReference type="AlphaFoldDB" id="R7SH62"/>
<dbReference type="RefSeq" id="XP_007775422.1">
    <property type="nucleotide sequence ID" value="XM_007777232.1"/>
</dbReference>
<protein>
    <submittedName>
        <fullName evidence="1">Uncharacterized protein</fullName>
    </submittedName>
</protein>
<keyword evidence="2" id="KW-1185">Reference proteome</keyword>
<dbReference type="Proteomes" id="UP000053558">
    <property type="component" value="Unassembled WGS sequence"/>
</dbReference>
<name>R7SH62_CONPW</name>
<evidence type="ECO:0000313" key="2">
    <source>
        <dbReference type="Proteomes" id="UP000053558"/>
    </source>
</evidence>
<evidence type="ECO:0000313" key="1">
    <source>
        <dbReference type="EMBL" id="EIW74404.1"/>
    </source>
</evidence>
<dbReference type="EMBL" id="JH711592">
    <property type="protein sequence ID" value="EIW74404.1"/>
    <property type="molecule type" value="Genomic_DNA"/>
</dbReference>
<dbReference type="GeneID" id="19206392"/>
<gene>
    <name evidence="1" type="ORF">CONPUDRAFT_170130</name>
</gene>
<accession>R7SH62</accession>
<dbReference type="KEGG" id="cput:CONPUDRAFT_170130"/>
<sequence>MTWYWGHVVSEDQLNDILVKEGETVTTQKETQFWLHIDVMYRAMIFAGSPDCTPRQIVFDDGRRGWVFAFKVNSRLYDDKVPERLPRHWKEQVEELRIALGKTEKPAWYKGYEYDPRLDRGPWRPFRGVLASKKQRRVITPIQEEPPECSATTVA</sequence>
<organism evidence="1 2">
    <name type="scientific">Coniophora puteana (strain RWD-64-598)</name>
    <name type="common">Brown rot fungus</name>
    <dbReference type="NCBI Taxonomy" id="741705"/>
    <lineage>
        <taxon>Eukaryota</taxon>
        <taxon>Fungi</taxon>
        <taxon>Dikarya</taxon>
        <taxon>Basidiomycota</taxon>
        <taxon>Agaricomycotina</taxon>
        <taxon>Agaricomycetes</taxon>
        <taxon>Agaricomycetidae</taxon>
        <taxon>Boletales</taxon>
        <taxon>Coniophorineae</taxon>
        <taxon>Coniophoraceae</taxon>
        <taxon>Coniophora</taxon>
    </lineage>
</organism>
<reference evidence="2" key="1">
    <citation type="journal article" date="2012" name="Science">
        <title>The Paleozoic origin of enzymatic lignin decomposition reconstructed from 31 fungal genomes.</title>
        <authorList>
            <person name="Floudas D."/>
            <person name="Binder M."/>
            <person name="Riley R."/>
            <person name="Barry K."/>
            <person name="Blanchette R.A."/>
            <person name="Henrissat B."/>
            <person name="Martinez A.T."/>
            <person name="Otillar R."/>
            <person name="Spatafora J.W."/>
            <person name="Yadav J.S."/>
            <person name="Aerts A."/>
            <person name="Benoit I."/>
            <person name="Boyd A."/>
            <person name="Carlson A."/>
            <person name="Copeland A."/>
            <person name="Coutinho P.M."/>
            <person name="de Vries R.P."/>
            <person name="Ferreira P."/>
            <person name="Findley K."/>
            <person name="Foster B."/>
            <person name="Gaskell J."/>
            <person name="Glotzer D."/>
            <person name="Gorecki P."/>
            <person name="Heitman J."/>
            <person name="Hesse C."/>
            <person name="Hori C."/>
            <person name="Igarashi K."/>
            <person name="Jurgens J.A."/>
            <person name="Kallen N."/>
            <person name="Kersten P."/>
            <person name="Kohler A."/>
            <person name="Kuees U."/>
            <person name="Kumar T.K.A."/>
            <person name="Kuo A."/>
            <person name="LaButti K."/>
            <person name="Larrondo L.F."/>
            <person name="Lindquist E."/>
            <person name="Ling A."/>
            <person name="Lombard V."/>
            <person name="Lucas S."/>
            <person name="Lundell T."/>
            <person name="Martin R."/>
            <person name="McLaughlin D.J."/>
            <person name="Morgenstern I."/>
            <person name="Morin E."/>
            <person name="Murat C."/>
            <person name="Nagy L.G."/>
            <person name="Nolan M."/>
            <person name="Ohm R.A."/>
            <person name="Patyshakuliyeva A."/>
            <person name="Rokas A."/>
            <person name="Ruiz-Duenas F.J."/>
            <person name="Sabat G."/>
            <person name="Salamov A."/>
            <person name="Samejima M."/>
            <person name="Schmutz J."/>
            <person name="Slot J.C."/>
            <person name="St John F."/>
            <person name="Stenlid J."/>
            <person name="Sun H."/>
            <person name="Sun S."/>
            <person name="Syed K."/>
            <person name="Tsang A."/>
            <person name="Wiebenga A."/>
            <person name="Young D."/>
            <person name="Pisabarro A."/>
            <person name="Eastwood D.C."/>
            <person name="Martin F."/>
            <person name="Cullen D."/>
            <person name="Grigoriev I.V."/>
            <person name="Hibbett D.S."/>
        </authorList>
    </citation>
    <scope>NUCLEOTIDE SEQUENCE [LARGE SCALE GENOMIC DNA]</scope>
    <source>
        <strain evidence="2">RWD-64-598 SS2</strain>
    </source>
</reference>